<dbReference type="Proteomes" id="UP000242502">
    <property type="component" value="Unassembled WGS sequence"/>
</dbReference>
<dbReference type="AlphaFoldDB" id="A0A1D2QRW6"/>
<comment type="caution">
    <text evidence="1">The sequence shown here is derived from an EMBL/GenBank/DDBJ whole genome shotgun (WGS) entry which is preliminary data.</text>
</comment>
<dbReference type="InterPro" id="IPR007460">
    <property type="entry name" value="BrnT_toxin"/>
</dbReference>
<dbReference type="InterPro" id="IPR038573">
    <property type="entry name" value="BrnT_sf"/>
</dbReference>
<evidence type="ECO:0000313" key="1">
    <source>
        <dbReference type="EMBL" id="ODS24326.1"/>
    </source>
</evidence>
<reference evidence="1 2" key="1">
    <citation type="journal article" date="2016" name="Appl. Environ. Microbiol.">
        <title>Lack of Overt Genome Reduction in the Bryostatin-Producing Bryozoan Symbiont "Candidatus Endobugula sertula".</title>
        <authorList>
            <person name="Miller I.J."/>
            <person name="Vanee N."/>
            <person name="Fong S.S."/>
            <person name="Lim-Fong G.E."/>
            <person name="Kwan J.C."/>
        </authorList>
    </citation>
    <scope>NUCLEOTIDE SEQUENCE [LARGE SCALE GENOMIC DNA]</scope>
    <source>
        <strain evidence="1">AB1-4</strain>
    </source>
</reference>
<proteinExistence type="predicted"/>
<accession>A0A1D2QRW6</accession>
<evidence type="ECO:0008006" key="3">
    <source>
        <dbReference type="Google" id="ProtNLM"/>
    </source>
</evidence>
<protein>
    <recommendedName>
        <fullName evidence="3">BrnT family toxin</fullName>
    </recommendedName>
</protein>
<organism evidence="1 2">
    <name type="scientific">Candidatus Endobugula sertula</name>
    <name type="common">Bugula neritina bacterial symbiont</name>
    <dbReference type="NCBI Taxonomy" id="62101"/>
    <lineage>
        <taxon>Bacteria</taxon>
        <taxon>Pseudomonadati</taxon>
        <taxon>Pseudomonadota</taxon>
        <taxon>Gammaproteobacteria</taxon>
        <taxon>Cellvibrionales</taxon>
        <taxon>Cellvibrionaceae</taxon>
        <taxon>Candidatus Endobugula</taxon>
    </lineage>
</organism>
<dbReference type="Pfam" id="PF04365">
    <property type="entry name" value="BrnT_toxin"/>
    <property type="match status" value="1"/>
</dbReference>
<sequence length="102" mass="11676">MTTPLFDITWDDNKAQINVRKHGVPFAQAATVMLDPLALTVFDTAHSETEERWFTLGQTGEGRLLAVSHTYQVIDASTTKIRLISAREATRQERHYYENEPR</sequence>
<dbReference type="EMBL" id="MDLC01000010">
    <property type="protein sequence ID" value="ODS24326.1"/>
    <property type="molecule type" value="Genomic_DNA"/>
</dbReference>
<dbReference type="Gene3D" id="3.10.450.530">
    <property type="entry name" value="Ribonuclease toxin, BrnT, of type II toxin-antitoxin system"/>
    <property type="match status" value="1"/>
</dbReference>
<evidence type="ECO:0000313" key="2">
    <source>
        <dbReference type="Proteomes" id="UP000242502"/>
    </source>
</evidence>
<gene>
    <name evidence="1" type="ORF">AB835_03935</name>
</gene>
<name>A0A1D2QRW6_9GAMM</name>
<dbReference type="STRING" id="62101.AB835_03935"/>